<keyword evidence="1" id="KW-0812">Transmembrane</keyword>
<name>A0A7T8KLY6_CALRO</name>
<evidence type="ECO:0000313" key="2">
    <source>
        <dbReference type="EMBL" id="QQP58366.1"/>
    </source>
</evidence>
<dbReference type="EMBL" id="CP045891">
    <property type="protein sequence ID" value="QQP58366.1"/>
    <property type="molecule type" value="Genomic_DNA"/>
</dbReference>
<protein>
    <recommendedName>
        <fullName evidence="4">GPI ethanolamine phosphate transferase 3</fullName>
    </recommendedName>
</protein>
<dbReference type="Proteomes" id="UP000595437">
    <property type="component" value="Chromosome 2"/>
</dbReference>
<dbReference type="Gene3D" id="3.40.720.10">
    <property type="entry name" value="Alkaline Phosphatase, subunit A"/>
    <property type="match status" value="1"/>
</dbReference>
<dbReference type="GO" id="GO:0005789">
    <property type="term" value="C:endoplasmic reticulum membrane"/>
    <property type="evidence" value="ECO:0007669"/>
    <property type="project" value="TreeGrafter"/>
</dbReference>
<proteinExistence type="predicted"/>
<dbReference type="AlphaFoldDB" id="A0A7T8KLY6"/>
<keyword evidence="1" id="KW-1133">Transmembrane helix</keyword>
<gene>
    <name evidence="2" type="ORF">FKW44_003655</name>
</gene>
<dbReference type="PANTHER" id="PTHR23071">
    <property type="entry name" value="PHOSPHATIDYLINOSITOL GLYCAN"/>
    <property type="match status" value="1"/>
</dbReference>
<dbReference type="SUPFAM" id="SSF53649">
    <property type="entry name" value="Alkaline phosphatase-like"/>
    <property type="match status" value="1"/>
</dbReference>
<feature type="non-terminal residue" evidence="2">
    <location>
        <position position="1"/>
    </location>
</feature>
<keyword evidence="3" id="KW-1185">Reference proteome</keyword>
<sequence>ITTGSLPTFIDASSNFGSFEIDEDNFIHQLMRNNKSTVFAGDDTWLTLYPNGFKRSYPYPSFNIRDLDTVDRGVEKASIRASKRGLDVFIGHFLGVDHAGHSYGPNHKEMSRKIQEMSDIVGYVADRMSNDTVLFVLGDHGMTNTGDHGGDSRDEISSTFLVYNKKYKFRSTDSRMVNPSQIDFLPTASLWMASLSPSPTLEPTCPSFRTNGTITTLSSPTWTRSCPTFQGYFTSSSRQEFSKTKVRHLEDLFREFKAQLKGVMSRTDFRSSEKLGFEILDHAKRMCQSVWAQFNLTPMGAGLSLILVHTSALLPLLLINDSDFLKVLNKDFLPLLVISGLVGAGGLPVFASLVNPDLAFNPLLILSSGASLSVIVFG</sequence>
<keyword evidence="1" id="KW-0472">Membrane</keyword>
<feature type="non-terminal residue" evidence="2">
    <location>
        <position position="378"/>
    </location>
</feature>
<dbReference type="Pfam" id="PF01663">
    <property type="entry name" value="Phosphodiest"/>
    <property type="match status" value="1"/>
</dbReference>
<dbReference type="InterPro" id="IPR017850">
    <property type="entry name" value="Alkaline_phosphatase_core_sf"/>
</dbReference>
<feature type="transmembrane region" description="Helical" evidence="1">
    <location>
        <begin position="359"/>
        <end position="377"/>
    </location>
</feature>
<dbReference type="OrthoDB" id="272139at2759"/>
<evidence type="ECO:0000313" key="3">
    <source>
        <dbReference type="Proteomes" id="UP000595437"/>
    </source>
</evidence>
<evidence type="ECO:0008006" key="4">
    <source>
        <dbReference type="Google" id="ProtNLM"/>
    </source>
</evidence>
<dbReference type="PANTHER" id="PTHR23071:SF1">
    <property type="entry name" value="GPI ETHANOLAMINE PHOSPHATE TRANSFERASE 3"/>
    <property type="match status" value="1"/>
</dbReference>
<accession>A0A7T8KLY6</accession>
<feature type="transmembrane region" description="Helical" evidence="1">
    <location>
        <begin position="332"/>
        <end position="353"/>
    </location>
</feature>
<evidence type="ECO:0000256" key="1">
    <source>
        <dbReference type="SAM" id="Phobius"/>
    </source>
</evidence>
<feature type="transmembrane region" description="Helical" evidence="1">
    <location>
        <begin position="299"/>
        <end position="320"/>
    </location>
</feature>
<dbReference type="InterPro" id="IPR002591">
    <property type="entry name" value="Phosphodiest/P_Trfase"/>
</dbReference>
<organism evidence="2 3">
    <name type="scientific">Caligus rogercresseyi</name>
    <name type="common">Sea louse</name>
    <dbReference type="NCBI Taxonomy" id="217165"/>
    <lineage>
        <taxon>Eukaryota</taxon>
        <taxon>Metazoa</taxon>
        <taxon>Ecdysozoa</taxon>
        <taxon>Arthropoda</taxon>
        <taxon>Crustacea</taxon>
        <taxon>Multicrustacea</taxon>
        <taxon>Hexanauplia</taxon>
        <taxon>Copepoda</taxon>
        <taxon>Siphonostomatoida</taxon>
        <taxon>Caligidae</taxon>
        <taxon>Caligus</taxon>
    </lineage>
</organism>
<reference evidence="3" key="1">
    <citation type="submission" date="2021-01" db="EMBL/GenBank/DDBJ databases">
        <title>Caligus Genome Assembly.</title>
        <authorList>
            <person name="Gallardo-Escarate C."/>
        </authorList>
    </citation>
    <scope>NUCLEOTIDE SEQUENCE [LARGE SCALE GENOMIC DNA]</scope>
</reference>
<dbReference type="InterPro" id="IPR039524">
    <property type="entry name" value="PIGO/GPI13"/>
</dbReference>
<dbReference type="GO" id="GO:0006506">
    <property type="term" value="P:GPI anchor biosynthetic process"/>
    <property type="evidence" value="ECO:0007669"/>
    <property type="project" value="InterPro"/>
</dbReference>
<dbReference type="GO" id="GO:0051377">
    <property type="term" value="F:mannose-ethanolamine phosphotransferase activity"/>
    <property type="evidence" value="ECO:0007669"/>
    <property type="project" value="TreeGrafter"/>
</dbReference>